<evidence type="ECO:0000259" key="10">
    <source>
        <dbReference type="SMART" id="SM00852"/>
    </source>
</evidence>
<evidence type="ECO:0000256" key="4">
    <source>
        <dbReference type="ARBA" id="ARBA00013269"/>
    </source>
</evidence>
<evidence type="ECO:0000256" key="2">
    <source>
        <dbReference type="ARBA" id="ARBA00005046"/>
    </source>
</evidence>
<accession>A0ABR7HVY4</accession>
<dbReference type="RefSeq" id="WP_186964118.1">
    <property type="nucleotide sequence ID" value="NZ_JACOPR010000008.1"/>
</dbReference>
<gene>
    <name evidence="11" type="ORF">H8S34_12255</name>
</gene>
<protein>
    <recommendedName>
        <fullName evidence="5 9">Molybdopterin molybdenumtransferase</fullName>
        <ecNumber evidence="4 9">2.10.1.1</ecNumber>
    </recommendedName>
</protein>
<comment type="function">
    <text evidence="1 9">Catalyzes the insertion of molybdate into adenylated molybdopterin with the concomitant release of AMP.</text>
</comment>
<comment type="catalytic activity">
    <reaction evidence="8">
        <text>adenylyl-molybdopterin + molybdate = Mo-molybdopterin + AMP + H(+)</text>
        <dbReference type="Rhea" id="RHEA:35047"/>
        <dbReference type="ChEBI" id="CHEBI:15378"/>
        <dbReference type="ChEBI" id="CHEBI:36264"/>
        <dbReference type="ChEBI" id="CHEBI:62727"/>
        <dbReference type="ChEBI" id="CHEBI:71302"/>
        <dbReference type="ChEBI" id="CHEBI:456215"/>
        <dbReference type="EC" id="2.10.1.1"/>
    </reaction>
</comment>
<dbReference type="InterPro" id="IPR005110">
    <property type="entry name" value="MoeA_linker/N"/>
</dbReference>
<proteinExistence type="inferred from homology"/>
<dbReference type="NCBIfam" id="NF045515">
    <property type="entry name" value="Glp_gephyrin"/>
    <property type="match status" value="1"/>
</dbReference>
<dbReference type="Gene3D" id="2.170.190.11">
    <property type="entry name" value="Molybdopterin biosynthesis moea protein, domain 3"/>
    <property type="match status" value="1"/>
</dbReference>
<dbReference type="Proteomes" id="UP000660021">
    <property type="component" value="Unassembled WGS sequence"/>
</dbReference>
<comment type="caution">
    <text evidence="11">The sequence shown here is derived from an EMBL/GenBank/DDBJ whole genome shotgun (WGS) entry which is preliminary data.</text>
</comment>
<dbReference type="InterPro" id="IPR036425">
    <property type="entry name" value="MoaB/Mog-like_dom_sf"/>
</dbReference>
<dbReference type="PANTHER" id="PTHR10192:SF5">
    <property type="entry name" value="GEPHYRIN"/>
    <property type="match status" value="1"/>
</dbReference>
<sequence length="401" mass="42636">MRTRIELEEARALMAESVRPLGVEQVSRQEALGRTLAEDVTAPLDQPPFDRSPLDGYALRSADLTGASPEHPVSLRVVETVYAGGVPSRALGPGEAIRIMTGAMLPRGCDCVLQHERTDNGLEQVQIYAALSPHDNYCDRGEDYRTGEVLLPAGTVVDAAAVGVLASAGLSSVPVRRRPVVRVLSTGDEVVSPDLHPLPAGKIYGSNQELLTARLRELGVSDVKGLLIGDDPREVADTMAQLLGECDLLITTGGVSAGDKDIFHEALPLLGAERVFWKVNLKPGTPAMYSLWQGQPILSLSGNPFAAAATFELLARPLLAALTGESRFSLRSRTAVVEGSFPKASPGRRFLRGFYQEGRVSLTGKNDSGMLASLVGCNCLVDLPAGSPPVQEGQTVTVLLL</sequence>
<dbReference type="EMBL" id="JACOPR010000008">
    <property type="protein sequence ID" value="MBC5731591.1"/>
    <property type="molecule type" value="Genomic_DNA"/>
</dbReference>
<evidence type="ECO:0000256" key="9">
    <source>
        <dbReference type="RuleBase" id="RU365090"/>
    </source>
</evidence>
<dbReference type="InterPro" id="IPR036135">
    <property type="entry name" value="MoeA_linker/N_sf"/>
</dbReference>
<evidence type="ECO:0000256" key="7">
    <source>
        <dbReference type="ARBA" id="ARBA00023150"/>
    </source>
</evidence>
<dbReference type="InterPro" id="IPR005111">
    <property type="entry name" value="MoeA_C_domain_IV"/>
</dbReference>
<dbReference type="Pfam" id="PF00994">
    <property type="entry name" value="MoCF_biosynth"/>
    <property type="match status" value="1"/>
</dbReference>
<dbReference type="SUPFAM" id="SSF63867">
    <property type="entry name" value="MoeA C-terminal domain-like"/>
    <property type="match status" value="1"/>
</dbReference>
<keyword evidence="9" id="KW-0460">Magnesium</keyword>
<name>A0ABR7HVY4_9FIRM</name>
<dbReference type="Gene3D" id="2.40.340.10">
    <property type="entry name" value="MoeA, C-terminal, domain IV"/>
    <property type="match status" value="1"/>
</dbReference>
<reference evidence="11 12" key="1">
    <citation type="submission" date="2020-08" db="EMBL/GenBank/DDBJ databases">
        <title>Genome public.</title>
        <authorList>
            <person name="Liu C."/>
            <person name="Sun Q."/>
        </authorList>
    </citation>
    <scope>NUCLEOTIDE SEQUENCE [LARGE SCALE GENOMIC DNA]</scope>
    <source>
        <strain evidence="11 12">New-38</strain>
    </source>
</reference>
<dbReference type="EC" id="2.10.1.1" evidence="4 9"/>
<comment type="cofactor">
    <cofactor evidence="9">
        <name>Mg(2+)</name>
        <dbReference type="ChEBI" id="CHEBI:18420"/>
    </cofactor>
</comment>
<dbReference type="InterPro" id="IPR036688">
    <property type="entry name" value="MoeA_C_domain_IV_sf"/>
</dbReference>
<keyword evidence="12" id="KW-1185">Reference proteome</keyword>
<evidence type="ECO:0000256" key="3">
    <source>
        <dbReference type="ARBA" id="ARBA00010763"/>
    </source>
</evidence>
<dbReference type="PANTHER" id="PTHR10192">
    <property type="entry name" value="MOLYBDOPTERIN BIOSYNTHESIS PROTEIN"/>
    <property type="match status" value="1"/>
</dbReference>
<keyword evidence="6 9" id="KW-0500">Molybdenum</keyword>
<evidence type="ECO:0000313" key="11">
    <source>
        <dbReference type="EMBL" id="MBC5731591.1"/>
    </source>
</evidence>
<dbReference type="SUPFAM" id="SSF53218">
    <property type="entry name" value="Molybdenum cofactor biosynthesis proteins"/>
    <property type="match status" value="1"/>
</dbReference>
<dbReference type="InterPro" id="IPR001453">
    <property type="entry name" value="MoaB/Mog_dom"/>
</dbReference>
<evidence type="ECO:0000313" key="12">
    <source>
        <dbReference type="Proteomes" id="UP000660021"/>
    </source>
</evidence>
<dbReference type="SMART" id="SM00852">
    <property type="entry name" value="MoCF_biosynth"/>
    <property type="match status" value="1"/>
</dbReference>
<dbReference type="CDD" id="cd00887">
    <property type="entry name" value="MoeA"/>
    <property type="match status" value="1"/>
</dbReference>
<evidence type="ECO:0000256" key="8">
    <source>
        <dbReference type="ARBA" id="ARBA00047317"/>
    </source>
</evidence>
<keyword evidence="9" id="KW-0479">Metal-binding</keyword>
<feature type="domain" description="MoaB/Mog" evidence="10">
    <location>
        <begin position="182"/>
        <end position="321"/>
    </location>
</feature>
<comment type="similarity">
    <text evidence="3 9">Belongs to the MoeA family.</text>
</comment>
<dbReference type="Gene3D" id="3.90.105.10">
    <property type="entry name" value="Molybdopterin biosynthesis moea protein, domain 2"/>
    <property type="match status" value="1"/>
</dbReference>
<organism evidence="11 12">
    <name type="scientific">Pseudoflavonifractor hominis</name>
    <dbReference type="NCBI Taxonomy" id="2763059"/>
    <lineage>
        <taxon>Bacteria</taxon>
        <taxon>Bacillati</taxon>
        <taxon>Bacillota</taxon>
        <taxon>Clostridia</taxon>
        <taxon>Eubacteriales</taxon>
        <taxon>Oscillospiraceae</taxon>
        <taxon>Pseudoflavonifractor</taxon>
    </lineage>
</organism>
<evidence type="ECO:0000256" key="1">
    <source>
        <dbReference type="ARBA" id="ARBA00002901"/>
    </source>
</evidence>
<dbReference type="Pfam" id="PF03454">
    <property type="entry name" value="MoeA_C"/>
    <property type="match status" value="1"/>
</dbReference>
<dbReference type="InterPro" id="IPR038987">
    <property type="entry name" value="MoeA-like"/>
</dbReference>
<dbReference type="Pfam" id="PF03453">
    <property type="entry name" value="MoeA_N"/>
    <property type="match status" value="1"/>
</dbReference>
<evidence type="ECO:0000256" key="5">
    <source>
        <dbReference type="ARBA" id="ARBA00021108"/>
    </source>
</evidence>
<dbReference type="SUPFAM" id="SSF63882">
    <property type="entry name" value="MoeA N-terminal region -like"/>
    <property type="match status" value="1"/>
</dbReference>
<evidence type="ECO:0000256" key="6">
    <source>
        <dbReference type="ARBA" id="ARBA00022505"/>
    </source>
</evidence>
<comment type="pathway">
    <text evidence="2 9">Cofactor biosynthesis; molybdopterin biosynthesis.</text>
</comment>
<keyword evidence="9" id="KW-0808">Transferase</keyword>
<dbReference type="Gene3D" id="3.40.980.10">
    <property type="entry name" value="MoaB/Mog-like domain"/>
    <property type="match status" value="1"/>
</dbReference>
<keyword evidence="7 9" id="KW-0501">Molybdenum cofactor biosynthesis</keyword>